<keyword evidence="1" id="KW-1185">Reference proteome</keyword>
<proteinExistence type="predicted"/>
<protein>
    <submittedName>
        <fullName evidence="2">Secreted protein</fullName>
    </submittedName>
</protein>
<evidence type="ECO:0000313" key="2">
    <source>
        <dbReference type="WBParaSite" id="L893_g18616.t1"/>
    </source>
</evidence>
<dbReference type="Proteomes" id="UP000095287">
    <property type="component" value="Unplaced"/>
</dbReference>
<sequence>MLAALLTSFGGSFHFGYQLVVTNPSQAAFLSFLNQSYTAHYGTVLANEVIEILDVESAWIAQIGEL</sequence>
<reference evidence="2" key="1">
    <citation type="submission" date="2016-11" db="UniProtKB">
        <authorList>
            <consortium name="WormBaseParasite"/>
        </authorList>
    </citation>
    <scope>IDENTIFICATION</scope>
</reference>
<dbReference type="WBParaSite" id="L893_g18616.t1">
    <property type="protein sequence ID" value="L893_g18616.t1"/>
    <property type="gene ID" value="L893_g18616"/>
</dbReference>
<accession>A0A1I7YR26</accession>
<name>A0A1I7YR26_9BILA</name>
<organism evidence="1 2">
    <name type="scientific">Steinernema glaseri</name>
    <dbReference type="NCBI Taxonomy" id="37863"/>
    <lineage>
        <taxon>Eukaryota</taxon>
        <taxon>Metazoa</taxon>
        <taxon>Ecdysozoa</taxon>
        <taxon>Nematoda</taxon>
        <taxon>Chromadorea</taxon>
        <taxon>Rhabditida</taxon>
        <taxon>Tylenchina</taxon>
        <taxon>Panagrolaimomorpha</taxon>
        <taxon>Strongyloidoidea</taxon>
        <taxon>Steinernematidae</taxon>
        <taxon>Steinernema</taxon>
    </lineage>
</organism>
<dbReference type="AlphaFoldDB" id="A0A1I7YR26"/>
<evidence type="ECO:0000313" key="1">
    <source>
        <dbReference type="Proteomes" id="UP000095287"/>
    </source>
</evidence>